<accession>A0A923KZA0</accession>
<dbReference type="AlphaFoldDB" id="A0A923KZA0"/>
<comment type="caution">
    <text evidence="3">The sequence shown here is derived from an EMBL/GenBank/DDBJ whole genome shotgun (WGS) entry which is preliminary data.</text>
</comment>
<dbReference type="Pfam" id="PF02698">
    <property type="entry name" value="DUF218"/>
    <property type="match status" value="1"/>
</dbReference>
<keyword evidence="1" id="KW-0812">Transmembrane</keyword>
<evidence type="ECO:0000259" key="2">
    <source>
        <dbReference type="Pfam" id="PF02698"/>
    </source>
</evidence>
<dbReference type="PANTHER" id="PTHR30336">
    <property type="entry name" value="INNER MEMBRANE PROTEIN, PROBABLE PERMEASE"/>
    <property type="match status" value="1"/>
</dbReference>
<dbReference type="Proteomes" id="UP000612361">
    <property type="component" value="Unassembled WGS sequence"/>
</dbReference>
<dbReference type="GO" id="GO:0005886">
    <property type="term" value="C:plasma membrane"/>
    <property type="evidence" value="ECO:0007669"/>
    <property type="project" value="TreeGrafter"/>
</dbReference>
<dbReference type="PANTHER" id="PTHR30336:SF4">
    <property type="entry name" value="ENVELOPE BIOGENESIS FACTOR ELYC"/>
    <property type="match status" value="1"/>
</dbReference>
<dbReference type="InterPro" id="IPR051599">
    <property type="entry name" value="Cell_Envelope_Assoc"/>
</dbReference>
<evidence type="ECO:0000313" key="3">
    <source>
        <dbReference type="EMBL" id="MBC3935720.1"/>
    </source>
</evidence>
<dbReference type="Gene3D" id="3.40.50.620">
    <property type="entry name" value="HUPs"/>
    <property type="match status" value="1"/>
</dbReference>
<dbReference type="GO" id="GO:0043164">
    <property type="term" value="P:Gram-negative-bacterium-type cell wall biogenesis"/>
    <property type="evidence" value="ECO:0007669"/>
    <property type="project" value="TreeGrafter"/>
</dbReference>
<reference evidence="3" key="1">
    <citation type="submission" date="2020-08" db="EMBL/GenBank/DDBJ databases">
        <title>Novel species isolated from subtropical streams in China.</title>
        <authorList>
            <person name="Lu H."/>
        </authorList>
    </citation>
    <scope>NUCLEOTIDE SEQUENCE</scope>
    <source>
        <strain evidence="3">CY7W</strain>
    </source>
</reference>
<protein>
    <submittedName>
        <fullName evidence="3">YdcF family protein</fullName>
    </submittedName>
</protein>
<keyword evidence="1" id="KW-1133">Transmembrane helix</keyword>
<evidence type="ECO:0000256" key="1">
    <source>
        <dbReference type="SAM" id="Phobius"/>
    </source>
</evidence>
<organism evidence="3 4">
    <name type="scientific">Undibacterium rugosum</name>
    <dbReference type="NCBI Taxonomy" id="2762291"/>
    <lineage>
        <taxon>Bacteria</taxon>
        <taxon>Pseudomonadati</taxon>
        <taxon>Pseudomonadota</taxon>
        <taxon>Betaproteobacteria</taxon>
        <taxon>Burkholderiales</taxon>
        <taxon>Oxalobacteraceae</taxon>
        <taxon>Undibacterium</taxon>
    </lineage>
</organism>
<dbReference type="InterPro" id="IPR003848">
    <property type="entry name" value="DUF218"/>
</dbReference>
<keyword evidence="4" id="KW-1185">Reference proteome</keyword>
<evidence type="ECO:0000313" key="4">
    <source>
        <dbReference type="Proteomes" id="UP000612361"/>
    </source>
</evidence>
<dbReference type="GO" id="GO:0000270">
    <property type="term" value="P:peptidoglycan metabolic process"/>
    <property type="evidence" value="ECO:0007669"/>
    <property type="project" value="TreeGrafter"/>
</dbReference>
<sequence length="237" mass="26943">MWRGVFHFGSFFPLTVGLALVLAGSNWLRLRNWFSTPTWRRWLWRLGWSATLAWVGSVAVFFWHIQHGYQTDLASIGKPVDTILILGSGTLDCQASPTLAARLDAGIIQAQRLPQAMIMVSGGKDWRRDCTEAQIMGDYLRAHGIPAARIWQEERSTSTYENFAFSSALLQQYGVRPEQGLLIVTSDFHSLRSARIAQRAGFRHTASASAETPLYLRYNAWLREYFSFISGYLLNEY</sequence>
<proteinExistence type="predicted"/>
<feature type="transmembrane region" description="Helical" evidence="1">
    <location>
        <begin position="42"/>
        <end position="65"/>
    </location>
</feature>
<feature type="transmembrane region" description="Helical" evidence="1">
    <location>
        <begin position="6"/>
        <end position="30"/>
    </location>
</feature>
<keyword evidence="1" id="KW-0472">Membrane</keyword>
<feature type="domain" description="DUF218" evidence="2">
    <location>
        <begin position="81"/>
        <end position="226"/>
    </location>
</feature>
<gene>
    <name evidence="3" type="ORF">H8K47_10145</name>
</gene>
<dbReference type="CDD" id="cd06259">
    <property type="entry name" value="YdcF-like"/>
    <property type="match status" value="1"/>
</dbReference>
<dbReference type="EMBL" id="JACOGG010000009">
    <property type="protein sequence ID" value="MBC3935720.1"/>
    <property type="molecule type" value="Genomic_DNA"/>
</dbReference>
<dbReference type="InterPro" id="IPR014729">
    <property type="entry name" value="Rossmann-like_a/b/a_fold"/>
</dbReference>
<name>A0A923KZA0_9BURK</name>